<comment type="caution">
    <text evidence="2">The sequence shown here is derived from an EMBL/GenBank/DDBJ whole genome shotgun (WGS) entry which is preliminary data.</text>
</comment>
<organism evidence="2 4">
    <name type="scientific">Rotaria sordida</name>
    <dbReference type="NCBI Taxonomy" id="392033"/>
    <lineage>
        <taxon>Eukaryota</taxon>
        <taxon>Metazoa</taxon>
        <taxon>Spiralia</taxon>
        <taxon>Gnathifera</taxon>
        <taxon>Rotifera</taxon>
        <taxon>Eurotatoria</taxon>
        <taxon>Bdelloidea</taxon>
        <taxon>Philodinida</taxon>
        <taxon>Philodinidae</taxon>
        <taxon>Rotaria</taxon>
    </lineage>
</organism>
<feature type="compositionally biased region" description="Low complexity" evidence="1">
    <location>
        <begin position="56"/>
        <end position="74"/>
    </location>
</feature>
<protein>
    <submittedName>
        <fullName evidence="2">Uncharacterized protein</fullName>
    </submittedName>
</protein>
<name>A0A814UHD6_9BILA</name>
<evidence type="ECO:0000313" key="3">
    <source>
        <dbReference type="EMBL" id="CAF1218071.1"/>
    </source>
</evidence>
<dbReference type="EMBL" id="CAJNOO010001586">
    <property type="protein sequence ID" value="CAF1174132.1"/>
    <property type="molecule type" value="Genomic_DNA"/>
</dbReference>
<gene>
    <name evidence="3" type="ORF">PYM288_LOCUS25725</name>
    <name evidence="2" type="ORF">RFH988_LOCUS23143</name>
</gene>
<evidence type="ECO:0000256" key="1">
    <source>
        <dbReference type="SAM" id="MobiDB-lite"/>
    </source>
</evidence>
<dbReference type="OrthoDB" id="10191300at2759"/>
<dbReference type="EMBL" id="CAJNOH010001442">
    <property type="protein sequence ID" value="CAF1218071.1"/>
    <property type="molecule type" value="Genomic_DNA"/>
</dbReference>
<proteinExistence type="predicted"/>
<evidence type="ECO:0000313" key="4">
    <source>
        <dbReference type="Proteomes" id="UP000663882"/>
    </source>
</evidence>
<feature type="region of interest" description="Disordered" evidence="1">
    <location>
        <begin position="32"/>
        <end position="74"/>
    </location>
</feature>
<dbReference type="Proteomes" id="UP000663882">
    <property type="component" value="Unassembled WGS sequence"/>
</dbReference>
<sequence length="74" mass="8136">MQSSLPSISNEECLVALCFSHNPSIYDDFIGGRGHDSLYGQERTKKSRDNKKLKEAASNNSNTSNNTNASNNNN</sequence>
<dbReference type="AlphaFoldDB" id="A0A814UHD6"/>
<evidence type="ECO:0000313" key="2">
    <source>
        <dbReference type="EMBL" id="CAF1174132.1"/>
    </source>
</evidence>
<accession>A0A814UHD6</accession>
<reference evidence="2" key="1">
    <citation type="submission" date="2021-02" db="EMBL/GenBank/DDBJ databases">
        <authorList>
            <person name="Nowell W R."/>
        </authorList>
    </citation>
    <scope>NUCLEOTIDE SEQUENCE</scope>
</reference>
<dbReference type="Proteomes" id="UP000663854">
    <property type="component" value="Unassembled WGS sequence"/>
</dbReference>